<dbReference type="Proteomes" id="UP000649232">
    <property type="component" value="Unassembled WGS sequence"/>
</dbReference>
<dbReference type="RefSeq" id="WP_198823876.1">
    <property type="nucleotide sequence ID" value="NZ_JAEILT010000005.1"/>
</dbReference>
<organism evidence="2 3">
    <name type="scientific">Paraglaciecola chathamensis</name>
    <dbReference type="NCBI Taxonomy" id="368405"/>
    <lineage>
        <taxon>Bacteria</taxon>
        <taxon>Pseudomonadati</taxon>
        <taxon>Pseudomonadota</taxon>
        <taxon>Gammaproteobacteria</taxon>
        <taxon>Alteromonadales</taxon>
        <taxon>Alteromonadaceae</taxon>
        <taxon>Paraglaciecola</taxon>
    </lineage>
</organism>
<feature type="region of interest" description="Disordered" evidence="1">
    <location>
        <begin position="1"/>
        <end position="42"/>
    </location>
</feature>
<feature type="compositionally biased region" description="Basic and acidic residues" evidence="1">
    <location>
        <begin position="13"/>
        <end position="28"/>
    </location>
</feature>
<accession>A0ABS0WBH8</accession>
<proteinExistence type="predicted"/>
<comment type="caution">
    <text evidence="2">The sequence shown here is derived from an EMBL/GenBank/DDBJ whole genome shotgun (WGS) entry which is preliminary data.</text>
</comment>
<name>A0ABS0WBH8_9ALTE</name>
<protein>
    <submittedName>
        <fullName evidence="2">Uncharacterized protein</fullName>
    </submittedName>
</protein>
<evidence type="ECO:0000256" key="1">
    <source>
        <dbReference type="SAM" id="MobiDB-lite"/>
    </source>
</evidence>
<gene>
    <name evidence="2" type="ORF">JEU11_04965</name>
</gene>
<sequence length="187" mass="21261">MTKKIEISYNDIAESKKQGQDAHEERLSSGKPSSFPGSRYSGFDKGVLKPASARFKRQPIAPTINPEIDVSEAVTLDQRLHELIESNTSNSSEFSDYMFMLLESIDSNSDLIDMPLLENLDKLFTRLVVSTAYDKHDDESLNHIRSAITSGTSLKNYERYLELNTSYACEWNGYVKTIKALHSNKWR</sequence>
<evidence type="ECO:0000313" key="2">
    <source>
        <dbReference type="EMBL" id="MBJ2135799.1"/>
    </source>
</evidence>
<dbReference type="EMBL" id="JAEILT010000005">
    <property type="protein sequence ID" value="MBJ2135799.1"/>
    <property type="molecule type" value="Genomic_DNA"/>
</dbReference>
<evidence type="ECO:0000313" key="3">
    <source>
        <dbReference type="Proteomes" id="UP000649232"/>
    </source>
</evidence>
<reference evidence="2 3" key="1">
    <citation type="submission" date="2020-12" db="EMBL/GenBank/DDBJ databases">
        <title>Draft genome sequences of nine environmental bacterial isolates colonizing plastic.</title>
        <authorList>
            <person name="Borre I."/>
            <person name="Sonnenschein E.C."/>
        </authorList>
    </citation>
    <scope>NUCLEOTIDE SEQUENCE [LARGE SCALE GENOMIC DNA]</scope>
    <source>
        <strain evidence="2 3">IB30</strain>
    </source>
</reference>